<keyword evidence="6" id="KW-0175">Coiled coil</keyword>
<keyword evidence="3 8" id="KW-0732">Signal</keyword>
<protein>
    <submittedName>
        <fullName evidence="10">TIGR04211 family SH3 domain-containing protein</fullName>
    </submittedName>
</protein>
<organism evidence="10 11">
    <name type="scientific">Pseudoalteromonas xiamenensis</name>
    <dbReference type="NCBI Taxonomy" id="882626"/>
    <lineage>
        <taxon>Bacteria</taxon>
        <taxon>Pseudomonadati</taxon>
        <taxon>Pseudomonadota</taxon>
        <taxon>Gammaproteobacteria</taxon>
        <taxon>Alteromonadales</taxon>
        <taxon>Pseudoalteromonadaceae</taxon>
        <taxon>Pseudoalteromonas</taxon>
    </lineage>
</organism>
<feature type="domain" description="SH3b" evidence="9">
    <location>
        <begin position="45"/>
        <end position="110"/>
    </location>
</feature>
<dbReference type="AlphaFoldDB" id="A0A975DFE0"/>
<dbReference type="Proteomes" id="UP000664904">
    <property type="component" value="Chromosome"/>
</dbReference>
<evidence type="ECO:0000256" key="2">
    <source>
        <dbReference type="ARBA" id="ARBA00022692"/>
    </source>
</evidence>
<sequence length="215" mass="23625">MNTRTLLLSCMLALPTLSFAQTELTEAPATTEQAEQPPSESTSIVPNAYITDNLYIFVHSGAGKNYRILGSINAGTAVQVVGDERNGFVNVIDDKGREGWVEAEFVTTEAGLQITNQNLQAQLDALNVELQDSQNEVPTLQAKLNSLESENAELRQAVKDAETQKVQIQKEAMNKKQEQQHLLLSYGAAIAFSGLILGVLLTLFLSRRKRYDGWA</sequence>
<evidence type="ECO:0000256" key="8">
    <source>
        <dbReference type="SAM" id="SignalP"/>
    </source>
</evidence>
<gene>
    <name evidence="10" type="ORF">J5O05_13020</name>
</gene>
<dbReference type="RefSeq" id="WP_208842396.1">
    <property type="nucleotide sequence ID" value="NZ_CP072133.1"/>
</dbReference>
<feature type="coiled-coil region" evidence="6">
    <location>
        <begin position="109"/>
        <end position="179"/>
    </location>
</feature>
<dbReference type="Pfam" id="PF08239">
    <property type="entry name" value="SH3_3"/>
    <property type="match status" value="1"/>
</dbReference>
<dbReference type="InterPro" id="IPR003646">
    <property type="entry name" value="SH3-like_bac-type"/>
</dbReference>
<evidence type="ECO:0000256" key="1">
    <source>
        <dbReference type="ARBA" id="ARBA00004167"/>
    </source>
</evidence>
<evidence type="ECO:0000256" key="6">
    <source>
        <dbReference type="SAM" id="Coils"/>
    </source>
</evidence>
<keyword evidence="4 7" id="KW-1133">Transmembrane helix</keyword>
<evidence type="ECO:0000256" key="3">
    <source>
        <dbReference type="ARBA" id="ARBA00022729"/>
    </source>
</evidence>
<dbReference type="SMART" id="SM00287">
    <property type="entry name" value="SH3b"/>
    <property type="match status" value="1"/>
</dbReference>
<evidence type="ECO:0000256" key="5">
    <source>
        <dbReference type="ARBA" id="ARBA00023136"/>
    </source>
</evidence>
<dbReference type="GO" id="GO:0016020">
    <property type="term" value="C:membrane"/>
    <property type="evidence" value="ECO:0007669"/>
    <property type="project" value="UniProtKB-SubCell"/>
</dbReference>
<feature type="signal peptide" evidence="8">
    <location>
        <begin position="1"/>
        <end position="20"/>
    </location>
</feature>
<dbReference type="KEGG" id="pxi:J5O05_13020"/>
<reference evidence="10" key="1">
    <citation type="submission" date="2021-03" db="EMBL/GenBank/DDBJ databases">
        <title>Complete Genome of Pseudoalteromonas xiamenensis STKMTI.2, a new potential marine bacterium producing anti-Vibrio compounds.</title>
        <authorList>
            <person name="Handayani D.P."/>
            <person name="Isnansetyo A."/>
            <person name="Istiqomah I."/>
            <person name="Jumina J."/>
        </authorList>
    </citation>
    <scope>NUCLEOTIDE SEQUENCE</scope>
    <source>
        <strain evidence="10">STKMTI.2</strain>
    </source>
</reference>
<name>A0A975DFE0_9GAMM</name>
<dbReference type="InterPro" id="IPR016476">
    <property type="entry name" value="SH3_dom_pro"/>
</dbReference>
<dbReference type="PROSITE" id="PS51781">
    <property type="entry name" value="SH3B"/>
    <property type="match status" value="1"/>
</dbReference>
<evidence type="ECO:0000256" key="4">
    <source>
        <dbReference type="ARBA" id="ARBA00022989"/>
    </source>
</evidence>
<evidence type="ECO:0000256" key="7">
    <source>
        <dbReference type="SAM" id="Phobius"/>
    </source>
</evidence>
<keyword evidence="11" id="KW-1185">Reference proteome</keyword>
<keyword evidence="2 7" id="KW-0812">Transmembrane</keyword>
<dbReference type="NCBIfam" id="TIGR04211">
    <property type="entry name" value="SH3_and_anchor"/>
    <property type="match status" value="1"/>
</dbReference>
<evidence type="ECO:0000313" key="10">
    <source>
        <dbReference type="EMBL" id="QTH70813.1"/>
    </source>
</evidence>
<comment type="subcellular location">
    <subcellularLocation>
        <location evidence="1">Membrane</location>
        <topology evidence="1">Single-pass membrane protein</topology>
    </subcellularLocation>
</comment>
<evidence type="ECO:0000259" key="9">
    <source>
        <dbReference type="PROSITE" id="PS51781"/>
    </source>
</evidence>
<dbReference type="Gene3D" id="2.30.30.40">
    <property type="entry name" value="SH3 Domains"/>
    <property type="match status" value="1"/>
</dbReference>
<accession>A0A975DFE0</accession>
<keyword evidence="5 7" id="KW-0472">Membrane</keyword>
<feature type="chain" id="PRO_5037538940" evidence="8">
    <location>
        <begin position="21"/>
        <end position="215"/>
    </location>
</feature>
<feature type="transmembrane region" description="Helical" evidence="7">
    <location>
        <begin position="183"/>
        <end position="205"/>
    </location>
</feature>
<proteinExistence type="predicted"/>
<dbReference type="EMBL" id="CP072133">
    <property type="protein sequence ID" value="QTH70813.1"/>
    <property type="molecule type" value="Genomic_DNA"/>
</dbReference>
<evidence type="ECO:0000313" key="11">
    <source>
        <dbReference type="Proteomes" id="UP000664904"/>
    </source>
</evidence>